<dbReference type="InterPro" id="IPR012941">
    <property type="entry name" value="Phe_hydrox_C_dim_dom"/>
</dbReference>
<evidence type="ECO:0000256" key="1">
    <source>
        <dbReference type="ARBA" id="ARBA00007801"/>
    </source>
</evidence>
<dbReference type="InterPro" id="IPR036188">
    <property type="entry name" value="FAD/NAD-bd_sf"/>
</dbReference>
<evidence type="ECO:0000256" key="3">
    <source>
        <dbReference type="ARBA" id="ARBA00022827"/>
    </source>
</evidence>
<keyword evidence="2" id="KW-0285">Flavoprotein</keyword>
<evidence type="ECO:0000313" key="7">
    <source>
        <dbReference type="EMBL" id="KAK4502098.1"/>
    </source>
</evidence>
<keyword evidence="3" id="KW-0274">FAD</keyword>
<name>A0ABR0ELL0_ZASCE</name>
<dbReference type="SUPFAM" id="SSF51905">
    <property type="entry name" value="FAD/NAD(P)-binding domain"/>
    <property type="match status" value="1"/>
</dbReference>
<dbReference type="Gene3D" id="3.30.9.10">
    <property type="entry name" value="D-Amino Acid Oxidase, subunit A, domain 2"/>
    <property type="match status" value="1"/>
</dbReference>
<feature type="domain" description="Phenol hydroxylase-like C-terminal dimerisation" evidence="6">
    <location>
        <begin position="444"/>
        <end position="605"/>
    </location>
</feature>
<dbReference type="CDD" id="cd02979">
    <property type="entry name" value="PHOX_C"/>
    <property type="match status" value="1"/>
</dbReference>
<gene>
    <name evidence="7" type="ORF">PRZ48_005521</name>
</gene>
<sequence length="607" mass="67273">MAATCAAAYGINARVIDKRPRKLSAVRADGLHARMMEILDTFGLADAVLKHGNEFTATHSWLQSSDGKVTGQAVSSHAWEPPYPFTSVGITQAKIADILLDYVHEHSNIRVERGVMTAGISVDDDDDDYPVRIVVRKVAKNASTDKADTNNDIRIDNDDEVLAEGVGLAATDEIIRAKYVVACDGAHSWIRRSLQIPMIVDDMDIVWGVMDIHPITDLPSARTNNIIQGQRNGLMWIARERGLVRVYAVVGSAKSDEHGKLIRSSVTPDTILAAAQKMLHPYTLTYKKCELWAAYQIGQRVATDNMHGSGRIFLAGDAVHTHSPQAGQGLNVSMADTYNLLWKLNFVLKGDAKRDILETYRTERLVLGQQLVDFDQQWAAIVSGHEPPKPPPGIRTYKLTWDAVLGRKAVPLIHGLQIVSPPSSISLSSPDAVEAATVMPEDGKLPPGITVGMRMPSYQVRRRADNTIQHLGKGFHSDSRFRFIVAKNISALMDRYSLLGLEHISLFDSIVVHTMDPRDLNLLDLPDVLHPLDPELGYDHDKVFYDEDIYDRHGLHFGSAYENYGVDRNDGRLVLLGPDGYVAYQGGLEEFHMVQRYFEGFLIPSGS</sequence>
<evidence type="ECO:0000259" key="5">
    <source>
        <dbReference type="Pfam" id="PF01494"/>
    </source>
</evidence>
<protein>
    <recommendedName>
        <fullName evidence="9">Phenol 2-monooxygenase</fullName>
    </recommendedName>
</protein>
<dbReference type="Gene3D" id="3.50.50.60">
    <property type="entry name" value="FAD/NAD(P)-binding domain"/>
    <property type="match status" value="1"/>
</dbReference>
<organism evidence="7 8">
    <name type="scientific">Zasmidium cellare</name>
    <name type="common">Wine cellar mold</name>
    <name type="synonym">Racodium cellare</name>
    <dbReference type="NCBI Taxonomy" id="395010"/>
    <lineage>
        <taxon>Eukaryota</taxon>
        <taxon>Fungi</taxon>
        <taxon>Dikarya</taxon>
        <taxon>Ascomycota</taxon>
        <taxon>Pezizomycotina</taxon>
        <taxon>Dothideomycetes</taxon>
        <taxon>Dothideomycetidae</taxon>
        <taxon>Mycosphaerellales</taxon>
        <taxon>Mycosphaerellaceae</taxon>
        <taxon>Zasmidium</taxon>
    </lineage>
</organism>
<comment type="caution">
    <text evidence="7">The sequence shown here is derived from an EMBL/GenBank/DDBJ whole genome shotgun (WGS) entry which is preliminary data.</text>
</comment>
<dbReference type="SUPFAM" id="SSF54373">
    <property type="entry name" value="FAD-linked reductases, C-terminal domain"/>
    <property type="match status" value="1"/>
</dbReference>
<proteinExistence type="inferred from homology"/>
<dbReference type="InterPro" id="IPR036249">
    <property type="entry name" value="Thioredoxin-like_sf"/>
</dbReference>
<dbReference type="Gene3D" id="3.40.30.20">
    <property type="match status" value="1"/>
</dbReference>
<dbReference type="Proteomes" id="UP001305779">
    <property type="component" value="Unassembled WGS sequence"/>
</dbReference>
<dbReference type="InterPro" id="IPR050641">
    <property type="entry name" value="RIFMO-like"/>
</dbReference>
<dbReference type="EMBL" id="JAXOVC010000004">
    <property type="protein sequence ID" value="KAK4502098.1"/>
    <property type="molecule type" value="Genomic_DNA"/>
</dbReference>
<dbReference type="InterPro" id="IPR038220">
    <property type="entry name" value="PHOX_C_sf"/>
</dbReference>
<dbReference type="InterPro" id="IPR002938">
    <property type="entry name" value="FAD-bd"/>
</dbReference>
<keyword evidence="8" id="KW-1185">Reference proteome</keyword>
<keyword evidence="4" id="KW-0560">Oxidoreductase</keyword>
<dbReference type="Pfam" id="PF01494">
    <property type="entry name" value="FAD_binding_3"/>
    <property type="match status" value="1"/>
</dbReference>
<accession>A0ABR0ELL0</accession>
<evidence type="ECO:0000259" key="6">
    <source>
        <dbReference type="Pfam" id="PF07976"/>
    </source>
</evidence>
<feature type="domain" description="FAD-binding" evidence="5">
    <location>
        <begin position="1"/>
        <end position="374"/>
    </location>
</feature>
<dbReference type="Pfam" id="PF07976">
    <property type="entry name" value="Phe_hydrox_dim"/>
    <property type="match status" value="1"/>
</dbReference>
<dbReference type="PRINTS" id="PR00420">
    <property type="entry name" value="RNGMNOXGNASE"/>
</dbReference>
<evidence type="ECO:0000256" key="4">
    <source>
        <dbReference type="ARBA" id="ARBA00023002"/>
    </source>
</evidence>
<dbReference type="SUPFAM" id="SSF52833">
    <property type="entry name" value="Thioredoxin-like"/>
    <property type="match status" value="1"/>
</dbReference>
<evidence type="ECO:0008006" key="9">
    <source>
        <dbReference type="Google" id="ProtNLM"/>
    </source>
</evidence>
<dbReference type="PANTHER" id="PTHR43004">
    <property type="entry name" value="TRK SYSTEM POTASSIUM UPTAKE PROTEIN"/>
    <property type="match status" value="1"/>
</dbReference>
<comment type="similarity">
    <text evidence="1">Belongs to the PheA/TfdB FAD monooxygenase family.</text>
</comment>
<dbReference type="PANTHER" id="PTHR43004:SF15">
    <property type="entry name" value="MONOOXYGENASE, PUTATIVE (AFU_ORTHOLOGUE AFUA_6G03030)-RELATED"/>
    <property type="match status" value="1"/>
</dbReference>
<reference evidence="7 8" key="1">
    <citation type="journal article" date="2023" name="G3 (Bethesda)">
        <title>A chromosome-level genome assembly of Zasmidium syzygii isolated from banana leaves.</title>
        <authorList>
            <person name="van Westerhoven A.C."/>
            <person name="Mehrabi R."/>
            <person name="Talebi R."/>
            <person name="Steentjes M.B.F."/>
            <person name="Corcolon B."/>
            <person name="Chong P.A."/>
            <person name="Kema G.H.J."/>
            <person name="Seidl M.F."/>
        </authorList>
    </citation>
    <scope>NUCLEOTIDE SEQUENCE [LARGE SCALE GENOMIC DNA]</scope>
    <source>
        <strain evidence="7 8">P124</strain>
    </source>
</reference>
<evidence type="ECO:0000256" key="2">
    <source>
        <dbReference type="ARBA" id="ARBA00022630"/>
    </source>
</evidence>
<evidence type="ECO:0000313" key="8">
    <source>
        <dbReference type="Proteomes" id="UP001305779"/>
    </source>
</evidence>